<dbReference type="SUPFAM" id="SSF51735">
    <property type="entry name" value="NAD(P)-binding Rossmann-fold domains"/>
    <property type="match status" value="1"/>
</dbReference>
<keyword evidence="1" id="KW-0520">NAD</keyword>
<reference evidence="3 4" key="1">
    <citation type="submission" date="2020-08" db="EMBL/GenBank/DDBJ databases">
        <title>Genome sequence of Pedobacter roseus KACC 11594T.</title>
        <authorList>
            <person name="Hyun D.-W."/>
            <person name="Bae J.-W."/>
        </authorList>
    </citation>
    <scope>NUCLEOTIDE SEQUENCE [LARGE SCALE GENOMIC DNA]</scope>
    <source>
        <strain evidence="3 4">KACC 11594</strain>
    </source>
</reference>
<sequence>MKILVTGCAGFIGFHLTRELLQLGYEVTGIDNINDYYDVGLKYDRLSELGISRADISSIPFSSNLKYPNLKFYKMDLVDQPAIFSLFENSGFDLVCHLAAQAGVRYSIAQPQRYIDSNIQGFFNILEASRKSAVRHLVYASSSSVYGLGTTLPFSTGENTDQPASLYAATKKCNELMAHSYSHVFGLPTTGLRFFTVYGPWGRPDMAMFLFTKAISEQKPLQVFNQGNMKRDFTYVDDIVDGIVKVIEKAARGIASTGKTAIPYHVYNIGRGKSIPLEEFITEIEKQLGVKAMRELMPMQAGDIAETWSDIDEMRNDFRYQPHVDVATGVKHFVDWYSVYYAKQKAPQELSVLDEPLSQ</sequence>
<evidence type="ECO:0000313" key="3">
    <source>
        <dbReference type="EMBL" id="QNN44281.1"/>
    </source>
</evidence>
<evidence type="ECO:0000313" key="4">
    <source>
        <dbReference type="Proteomes" id="UP000515806"/>
    </source>
</evidence>
<dbReference type="Gene3D" id="3.40.50.720">
    <property type="entry name" value="NAD(P)-binding Rossmann-like Domain"/>
    <property type="match status" value="1"/>
</dbReference>
<evidence type="ECO:0000259" key="2">
    <source>
        <dbReference type="Pfam" id="PF01370"/>
    </source>
</evidence>
<accession>A0A7G9QLQ6</accession>
<protein>
    <submittedName>
        <fullName evidence="3">NAD-dependent epimerase/dehydratase family protein</fullName>
    </submittedName>
</protein>
<keyword evidence="4" id="KW-1185">Reference proteome</keyword>
<dbReference type="InterPro" id="IPR036291">
    <property type="entry name" value="NAD(P)-bd_dom_sf"/>
</dbReference>
<dbReference type="EMBL" id="CP060723">
    <property type="protein sequence ID" value="QNN44281.1"/>
    <property type="molecule type" value="Genomic_DNA"/>
</dbReference>
<organism evidence="3 4">
    <name type="scientific">Pedobacter roseus</name>
    <dbReference type="NCBI Taxonomy" id="336820"/>
    <lineage>
        <taxon>Bacteria</taxon>
        <taxon>Pseudomonadati</taxon>
        <taxon>Bacteroidota</taxon>
        <taxon>Sphingobacteriia</taxon>
        <taxon>Sphingobacteriales</taxon>
        <taxon>Sphingobacteriaceae</taxon>
        <taxon>Pedobacter</taxon>
    </lineage>
</organism>
<dbReference type="Pfam" id="PF01370">
    <property type="entry name" value="Epimerase"/>
    <property type="match status" value="1"/>
</dbReference>
<dbReference type="PRINTS" id="PR01713">
    <property type="entry name" value="NUCEPIMERASE"/>
</dbReference>
<feature type="domain" description="NAD-dependent epimerase/dehydratase" evidence="2">
    <location>
        <begin position="3"/>
        <end position="270"/>
    </location>
</feature>
<dbReference type="Proteomes" id="UP000515806">
    <property type="component" value="Chromosome"/>
</dbReference>
<evidence type="ECO:0000256" key="1">
    <source>
        <dbReference type="ARBA" id="ARBA00023027"/>
    </source>
</evidence>
<proteinExistence type="predicted"/>
<dbReference type="KEGG" id="proe:H9L23_09495"/>
<gene>
    <name evidence="3" type="ORF">H9L23_09495</name>
</gene>
<name>A0A7G9QLQ6_9SPHI</name>
<dbReference type="InterPro" id="IPR001509">
    <property type="entry name" value="Epimerase_deHydtase"/>
</dbReference>
<dbReference type="RefSeq" id="WP_187594726.1">
    <property type="nucleotide sequence ID" value="NZ_CP060723.1"/>
</dbReference>
<dbReference type="PANTHER" id="PTHR43574">
    <property type="entry name" value="EPIMERASE-RELATED"/>
    <property type="match status" value="1"/>
</dbReference>
<dbReference type="AlphaFoldDB" id="A0A7G9QLQ6"/>